<dbReference type="PANTHER" id="PTHR42788:SF18">
    <property type="entry name" value="TAURINE IMPORT ATP-BINDING PROTEIN TAUB"/>
    <property type="match status" value="1"/>
</dbReference>
<dbReference type="PROSITE" id="PS50893">
    <property type="entry name" value="ABC_TRANSPORTER_2"/>
    <property type="match status" value="1"/>
</dbReference>
<dbReference type="Proteomes" id="UP000280271">
    <property type="component" value="Unassembled WGS sequence"/>
</dbReference>
<keyword evidence="6 10" id="KW-0067">ATP-binding</keyword>
<evidence type="ECO:0000313" key="11">
    <source>
        <dbReference type="Proteomes" id="UP000280271"/>
    </source>
</evidence>
<keyword evidence="5" id="KW-0547">Nucleotide-binding</keyword>
<dbReference type="InterPro" id="IPR017871">
    <property type="entry name" value="ABC_transporter-like_CS"/>
</dbReference>
<evidence type="ECO:0000256" key="5">
    <source>
        <dbReference type="ARBA" id="ARBA00022741"/>
    </source>
</evidence>
<feature type="domain" description="ABC transporter" evidence="9">
    <location>
        <begin position="4"/>
        <end position="233"/>
    </location>
</feature>
<evidence type="ECO:0000256" key="7">
    <source>
        <dbReference type="ARBA" id="ARBA00022967"/>
    </source>
</evidence>
<evidence type="ECO:0000256" key="6">
    <source>
        <dbReference type="ARBA" id="ARBA00022840"/>
    </source>
</evidence>
<dbReference type="InterPro" id="IPR003439">
    <property type="entry name" value="ABC_transporter-like_ATP-bd"/>
</dbReference>
<keyword evidence="11" id="KW-1185">Reference proteome</keyword>
<dbReference type="PANTHER" id="PTHR42788">
    <property type="entry name" value="TAURINE IMPORT ATP-BINDING PROTEIN-RELATED"/>
    <property type="match status" value="1"/>
</dbReference>
<dbReference type="InterPro" id="IPR003593">
    <property type="entry name" value="AAA+_ATPase"/>
</dbReference>
<evidence type="ECO:0000256" key="1">
    <source>
        <dbReference type="ARBA" id="ARBA00005417"/>
    </source>
</evidence>
<dbReference type="RefSeq" id="WP_120374045.1">
    <property type="nucleotide sequence ID" value="NZ_RCHC01000004.1"/>
</dbReference>
<evidence type="ECO:0000256" key="8">
    <source>
        <dbReference type="ARBA" id="ARBA00023136"/>
    </source>
</evidence>
<organism evidence="10 11">
    <name type="scientific">Acinetobacter chengduensis</name>
    <dbReference type="NCBI Taxonomy" id="2420890"/>
    <lineage>
        <taxon>Bacteria</taxon>
        <taxon>Pseudomonadati</taxon>
        <taxon>Pseudomonadota</taxon>
        <taxon>Gammaproteobacteria</taxon>
        <taxon>Moraxellales</taxon>
        <taxon>Moraxellaceae</taxon>
        <taxon>Acinetobacter</taxon>
    </lineage>
</organism>
<comment type="caution">
    <text evidence="10">The sequence shown here is derived from an EMBL/GenBank/DDBJ whole genome shotgun (WGS) entry which is preliminary data.</text>
</comment>
<dbReference type="EMBL" id="RCHC01000004">
    <property type="protein sequence ID" value="RLL23082.1"/>
    <property type="molecule type" value="Genomic_DNA"/>
</dbReference>
<keyword evidence="3" id="KW-1003">Cell membrane</keyword>
<dbReference type="Pfam" id="PF00005">
    <property type="entry name" value="ABC_tran"/>
    <property type="match status" value="1"/>
</dbReference>
<evidence type="ECO:0000256" key="3">
    <source>
        <dbReference type="ARBA" id="ARBA00022475"/>
    </source>
</evidence>
<evidence type="ECO:0000256" key="4">
    <source>
        <dbReference type="ARBA" id="ARBA00022519"/>
    </source>
</evidence>
<proteinExistence type="inferred from homology"/>
<dbReference type="GO" id="GO:0005524">
    <property type="term" value="F:ATP binding"/>
    <property type="evidence" value="ECO:0007669"/>
    <property type="project" value="UniProtKB-KW"/>
</dbReference>
<keyword evidence="2" id="KW-0813">Transport</keyword>
<protein>
    <submittedName>
        <fullName evidence="10">ATP-binding cassette domain-containing protein</fullName>
    </submittedName>
</protein>
<comment type="similarity">
    <text evidence="1">Belongs to the ABC transporter superfamily.</text>
</comment>
<name>A0ABX9TYH8_9GAMM</name>
<dbReference type="Gene3D" id="3.40.50.300">
    <property type="entry name" value="P-loop containing nucleotide triphosphate hydrolases"/>
    <property type="match status" value="1"/>
</dbReference>
<reference evidence="10 11" key="1">
    <citation type="submission" date="2018-09" db="EMBL/GenBank/DDBJ databases">
        <title>The draft genome of Acinetobacter sp. strains.</title>
        <authorList>
            <person name="Qin J."/>
            <person name="Feng Y."/>
            <person name="Zong Z."/>
        </authorList>
    </citation>
    <scope>NUCLEOTIDE SEQUENCE [LARGE SCALE GENOMIC DNA]</scope>
    <source>
        <strain evidence="10 11">WCHAc060005</strain>
    </source>
</reference>
<dbReference type="InterPro" id="IPR050166">
    <property type="entry name" value="ABC_transporter_ATP-bind"/>
</dbReference>
<evidence type="ECO:0000256" key="2">
    <source>
        <dbReference type="ARBA" id="ARBA00022448"/>
    </source>
</evidence>
<evidence type="ECO:0000313" key="10">
    <source>
        <dbReference type="EMBL" id="RLL23082.1"/>
    </source>
</evidence>
<dbReference type="PROSITE" id="PS00211">
    <property type="entry name" value="ABC_TRANSPORTER_1"/>
    <property type="match status" value="1"/>
</dbReference>
<sequence>MSILKAENISLTFPDQSISVLKNINLDVPESTLTVVLGESGCGKTTLLNILAGFQQLSAGQVKIDEEVLTGPDARRAVVFQEHALLPWLNVSENVAFSLKLKGLKSAEIQTQVAFILDTVGLSHVANSNIWELSGGMKQRVGIARALISHAPFILLDEPFAALDAFTRENMQEFVLNLWIKQKKGFFLITHDIEEALLLSNQLVIMTARPGTIVETLKLNFAERYRAGESIRAIKSDSQFIELRETLFERLKAQKLHALES</sequence>
<gene>
    <name evidence="10" type="ORF">D9K81_04830</name>
</gene>
<dbReference type="SMART" id="SM00382">
    <property type="entry name" value="AAA"/>
    <property type="match status" value="1"/>
</dbReference>
<dbReference type="CDD" id="cd03293">
    <property type="entry name" value="ABC_NrtD_SsuB_transporters"/>
    <property type="match status" value="1"/>
</dbReference>
<keyword evidence="7" id="KW-1278">Translocase</keyword>
<keyword evidence="4" id="KW-0997">Cell inner membrane</keyword>
<dbReference type="InterPro" id="IPR027417">
    <property type="entry name" value="P-loop_NTPase"/>
</dbReference>
<dbReference type="SUPFAM" id="SSF52540">
    <property type="entry name" value="P-loop containing nucleoside triphosphate hydrolases"/>
    <property type="match status" value="1"/>
</dbReference>
<keyword evidence="8" id="KW-0472">Membrane</keyword>
<evidence type="ECO:0000259" key="9">
    <source>
        <dbReference type="PROSITE" id="PS50893"/>
    </source>
</evidence>
<accession>A0ABX9TYH8</accession>